<evidence type="ECO:0000256" key="3">
    <source>
        <dbReference type="ARBA" id="ARBA00023004"/>
    </source>
</evidence>
<keyword evidence="1 4" id="KW-0349">Heme</keyword>
<dbReference type="EMBL" id="WSEL01000006">
    <property type="protein sequence ID" value="MVQ30475.1"/>
    <property type="molecule type" value="Genomic_DNA"/>
</dbReference>
<dbReference type="PROSITE" id="PS51007">
    <property type="entry name" value="CYTC"/>
    <property type="match status" value="2"/>
</dbReference>
<keyword evidence="3 4" id="KW-0408">Iron</keyword>
<feature type="domain" description="Cytochrome c" evidence="6">
    <location>
        <begin position="28"/>
        <end position="139"/>
    </location>
</feature>
<dbReference type="SUPFAM" id="SSF46626">
    <property type="entry name" value="Cytochrome c"/>
    <property type="match status" value="2"/>
</dbReference>
<proteinExistence type="predicted"/>
<evidence type="ECO:0000256" key="4">
    <source>
        <dbReference type="PROSITE-ProRule" id="PRU00433"/>
    </source>
</evidence>
<keyword evidence="2 4" id="KW-0479">Metal-binding</keyword>
<sequence length="290" mass="31300">MATFRQWGWWAAIAAAGAATQAAAQAPGSLERGRYLMQTVVACGNCHFQRGPQGQPLPEKGLSGGMLFDEPPFKAYASNITPDPETGIGKWTDAQLAKAIREGIRPDGRVIGPPMPIEFYRHLADDDLAALIAYLRAQPPVKNAVPASTYTMPLPPNYGPPVKSVTAPPRSDKVKYGRYLADIAHCMECHTPRNDKGMLETARRGAGGQVFKGPWGASVSRNLTPHPSGLKGWSDAEIAKAIRTGMDRQGKPYRPPMGFGFYEGISEPDMAALVAYLRSLKPLPFAGAQK</sequence>
<feature type="signal peptide" evidence="5">
    <location>
        <begin position="1"/>
        <end position="24"/>
    </location>
</feature>
<accession>A0A6N8IV85</accession>
<dbReference type="Proteomes" id="UP000469385">
    <property type="component" value="Unassembled WGS sequence"/>
</dbReference>
<feature type="chain" id="PRO_5027019121" evidence="5">
    <location>
        <begin position="25"/>
        <end position="290"/>
    </location>
</feature>
<evidence type="ECO:0000256" key="1">
    <source>
        <dbReference type="ARBA" id="ARBA00022617"/>
    </source>
</evidence>
<evidence type="ECO:0000313" key="8">
    <source>
        <dbReference type="Proteomes" id="UP000469385"/>
    </source>
</evidence>
<dbReference type="InterPro" id="IPR051459">
    <property type="entry name" value="Cytochrome_c-type_DH"/>
</dbReference>
<dbReference type="AlphaFoldDB" id="A0A6N8IV85"/>
<evidence type="ECO:0000313" key="7">
    <source>
        <dbReference type="EMBL" id="MVQ30475.1"/>
    </source>
</evidence>
<dbReference type="Gene3D" id="1.10.760.10">
    <property type="entry name" value="Cytochrome c-like domain"/>
    <property type="match status" value="2"/>
</dbReference>
<dbReference type="InterPro" id="IPR036909">
    <property type="entry name" value="Cyt_c-like_dom_sf"/>
</dbReference>
<keyword evidence="5" id="KW-0732">Signal</keyword>
<evidence type="ECO:0000256" key="2">
    <source>
        <dbReference type="ARBA" id="ARBA00022723"/>
    </source>
</evidence>
<name>A0A6N8IV85_9BURK</name>
<dbReference type="InterPro" id="IPR009056">
    <property type="entry name" value="Cyt_c-like_dom"/>
</dbReference>
<organism evidence="7 8">
    <name type="scientific">Ramlibacter pinisoli</name>
    <dbReference type="NCBI Taxonomy" id="2682844"/>
    <lineage>
        <taxon>Bacteria</taxon>
        <taxon>Pseudomonadati</taxon>
        <taxon>Pseudomonadota</taxon>
        <taxon>Betaproteobacteria</taxon>
        <taxon>Burkholderiales</taxon>
        <taxon>Comamonadaceae</taxon>
        <taxon>Ramlibacter</taxon>
    </lineage>
</organism>
<evidence type="ECO:0000256" key="5">
    <source>
        <dbReference type="SAM" id="SignalP"/>
    </source>
</evidence>
<dbReference type="RefSeq" id="WP_157398604.1">
    <property type="nucleotide sequence ID" value="NZ_WSEL01000006.1"/>
</dbReference>
<dbReference type="GO" id="GO:0046872">
    <property type="term" value="F:metal ion binding"/>
    <property type="evidence" value="ECO:0007669"/>
    <property type="project" value="UniProtKB-KW"/>
</dbReference>
<dbReference type="GO" id="GO:0020037">
    <property type="term" value="F:heme binding"/>
    <property type="evidence" value="ECO:0007669"/>
    <property type="project" value="InterPro"/>
</dbReference>
<comment type="caution">
    <text evidence="7">The sequence shown here is derived from an EMBL/GenBank/DDBJ whole genome shotgun (WGS) entry which is preliminary data.</text>
</comment>
<dbReference type="PANTHER" id="PTHR35008:SF8">
    <property type="entry name" value="ALCOHOL DEHYDROGENASE CYTOCHROME C SUBUNIT"/>
    <property type="match status" value="1"/>
</dbReference>
<dbReference type="PANTHER" id="PTHR35008">
    <property type="entry name" value="BLL4482 PROTEIN-RELATED"/>
    <property type="match status" value="1"/>
</dbReference>
<dbReference type="Pfam" id="PF00034">
    <property type="entry name" value="Cytochrom_C"/>
    <property type="match status" value="1"/>
</dbReference>
<dbReference type="GO" id="GO:0009055">
    <property type="term" value="F:electron transfer activity"/>
    <property type="evidence" value="ECO:0007669"/>
    <property type="project" value="InterPro"/>
</dbReference>
<protein>
    <submittedName>
        <fullName evidence="7">C-type cytochrome</fullName>
    </submittedName>
</protein>
<gene>
    <name evidence="7" type="ORF">GON04_13520</name>
</gene>
<reference evidence="7 8" key="1">
    <citation type="submission" date="2019-12" db="EMBL/GenBank/DDBJ databases">
        <authorList>
            <person name="Huq M.A."/>
        </authorList>
    </citation>
    <scope>NUCLEOTIDE SEQUENCE [LARGE SCALE GENOMIC DNA]</scope>
    <source>
        <strain evidence="7 8">MAH-25</strain>
    </source>
</reference>
<evidence type="ECO:0000259" key="6">
    <source>
        <dbReference type="PROSITE" id="PS51007"/>
    </source>
</evidence>
<feature type="domain" description="Cytochrome c" evidence="6">
    <location>
        <begin position="172"/>
        <end position="281"/>
    </location>
</feature>
<keyword evidence="8" id="KW-1185">Reference proteome</keyword>